<evidence type="ECO:0000256" key="2">
    <source>
        <dbReference type="ARBA" id="ARBA00007703"/>
    </source>
</evidence>
<dbReference type="InterPro" id="IPR036679">
    <property type="entry name" value="FlgN-like_sf"/>
</dbReference>
<gene>
    <name evidence="4" type="ORF">KM92DES2_11196</name>
</gene>
<dbReference type="RefSeq" id="WP_192112261.1">
    <property type="nucleotide sequence ID" value="NZ_CABUEN010000001.1"/>
</dbReference>
<evidence type="ECO:0000256" key="1">
    <source>
        <dbReference type="ARBA" id="ARBA00002397"/>
    </source>
</evidence>
<comment type="similarity">
    <text evidence="2">Belongs to the FlgN family.</text>
</comment>
<proteinExistence type="inferred from homology"/>
<name>A0A212JIS1_9BACT</name>
<dbReference type="EMBL" id="FLUP01000001">
    <property type="protein sequence ID" value="SBV99343.1"/>
    <property type="molecule type" value="Genomic_DNA"/>
</dbReference>
<evidence type="ECO:0000256" key="3">
    <source>
        <dbReference type="ARBA" id="ARBA00022795"/>
    </source>
</evidence>
<evidence type="ECO:0000313" key="4">
    <source>
        <dbReference type="EMBL" id="SBV99343.1"/>
    </source>
</evidence>
<evidence type="ECO:0008006" key="5">
    <source>
        <dbReference type="Google" id="ProtNLM"/>
    </source>
</evidence>
<dbReference type="Pfam" id="PF05130">
    <property type="entry name" value="FlgN"/>
    <property type="match status" value="1"/>
</dbReference>
<comment type="function">
    <text evidence="1">Required for the efficient initiation of filament assembly.</text>
</comment>
<organism evidence="4">
    <name type="scientific">uncultured Desulfovibrio sp</name>
    <dbReference type="NCBI Taxonomy" id="167968"/>
    <lineage>
        <taxon>Bacteria</taxon>
        <taxon>Pseudomonadati</taxon>
        <taxon>Thermodesulfobacteriota</taxon>
        <taxon>Desulfovibrionia</taxon>
        <taxon>Desulfovibrionales</taxon>
        <taxon>Desulfovibrionaceae</taxon>
        <taxon>Desulfovibrio</taxon>
        <taxon>environmental samples</taxon>
    </lineage>
</organism>
<accession>A0A212JIS1</accession>
<keyword evidence="3" id="KW-1005">Bacterial flagellum biogenesis</keyword>
<protein>
    <recommendedName>
        <fullName evidence="5">FlgN family protein</fullName>
    </recommendedName>
</protein>
<dbReference type="InterPro" id="IPR007809">
    <property type="entry name" value="FlgN-like"/>
</dbReference>
<dbReference type="AlphaFoldDB" id="A0A212JIS1"/>
<reference evidence="4" key="1">
    <citation type="submission" date="2016-04" db="EMBL/GenBank/DDBJ databases">
        <authorList>
            <person name="Evans L.H."/>
            <person name="Alamgir A."/>
            <person name="Owens N."/>
            <person name="Weber N.D."/>
            <person name="Virtaneva K."/>
            <person name="Barbian K."/>
            <person name="Babar A."/>
            <person name="Rosenke K."/>
        </authorList>
    </citation>
    <scope>NUCLEOTIDE SEQUENCE</scope>
    <source>
        <strain evidence="4">92-2</strain>
    </source>
</reference>
<dbReference type="GO" id="GO:0044780">
    <property type="term" value="P:bacterial-type flagellum assembly"/>
    <property type="evidence" value="ECO:0007669"/>
    <property type="project" value="InterPro"/>
</dbReference>
<dbReference type="SUPFAM" id="SSF140566">
    <property type="entry name" value="FlgN-like"/>
    <property type="match status" value="1"/>
</dbReference>
<sequence length="155" mass="17144">MHNAIYESLSRQDKALCLLRDLLEEEYTCLLDRDTDAVVSLEFSIQELIRQLAVEKTSVIRGLGGMRAMEYATALPDDMGAALREILQRIDTTEQSVARQASRNTNLSLALLDQSSRALQALTSQAMPPKAETYGRRGGMSAQRQTQAALISGRL</sequence>